<comment type="subcellular location">
    <subcellularLocation>
        <location evidence="1">Cell inner membrane</location>
        <topology evidence="1">Single-pass membrane protein</topology>
        <orientation evidence="1">Periplasmic side</orientation>
    </subcellularLocation>
</comment>
<gene>
    <name evidence="11" type="ORF">HUE87_03650</name>
</gene>
<dbReference type="InterPro" id="IPR003538">
    <property type="entry name" value="TonB"/>
</dbReference>
<keyword evidence="5" id="KW-0997">Cell inner membrane</keyword>
<dbReference type="PROSITE" id="PS52015">
    <property type="entry name" value="TONB_CTD"/>
    <property type="match status" value="1"/>
</dbReference>
<keyword evidence="7" id="KW-0653">Protein transport</keyword>
<dbReference type="EMBL" id="CP054493">
    <property type="protein sequence ID" value="QOY55343.1"/>
    <property type="molecule type" value="Genomic_DNA"/>
</dbReference>
<dbReference type="GO" id="GO:0015031">
    <property type="term" value="P:protein transport"/>
    <property type="evidence" value="ECO:0007669"/>
    <property type="project" value="UniProtKB-KW"/>
</dbReference>
<dbReference type="GO" id="GO:0098797">
    <property type="term" value="C:plasma membrane protein complex"/>
    <property type="evidence" value="ECO:0007669"/>
    <property type="project" value="TreeGrafter"/>
</dbReference>
<keyword evidence="9" id="KW-0472">Membrane</keyword>
<dbReference type="GO" id="GO:0031992">
    <property type="term" value="F:energy transducer activity"/>
    <property type="evidence" value="ECO:0007669"/>
    <property type="project" value="InterPro"/>
</dbReference>
<dbReference type="GO" id="GO:0015891">
    <property type="term" value="P:siderophore transport"/>
    <property type="evidence" value="ECO:0007669"/>
    <property type="project" value="InterPro"/>
</dbReference>
<dbReference type="GO" id="GO:0030288">
    <property type="term" value="C:outer membrane-bounded periplasmic space"/>
    <property type="evidence" value="ECO:0007669"/>
    <property type="project" value="InterPro"/>
</dbReference>
<evidence type="ECO:0000256" key="7">
    <source>
        <dbReference type="ARBA" id="ARBA00022927"/>
    </source>
</evidence>
<feature type="domain" description="TonB C-terminal" evidence="10">
    <location>
        <begin position="135"/>
        <end position="222"/>
    </location>
</feature>
<dbReference type="PRINTS" id="PR01374">
    <property type="entry name" value="TONBPROTEIN"/>
</dbReference>
<dbReference type="RefSeq" id="WP_194367384.1">
    <property type="nucleotide sequence ID" value="NZ_CP054493.1"/>
</dbReference>
<evidence type="ECO:0000313" key="11">
    <source>
        <dbReference type="EMBL" id="QOY55343.1"/>
    </source>
</evidence>
<keyword evidence="4" id="KW-1003">Cell membrane</keyword>
<organism evidence="11 12">
    <name type="scientific">Candidatus Sulfurimonas marisnigri</name>
    <dbReference type="NCBI Taxonomy" id="2740405"/>
    <lineage>
        <taxon>Bacteria</taxon>
        <taxon>Pseudomonadati</taxon>
        <taxon>Campylobacterota</taxon>
        <taxon>Epsilonproteobacteria</taxon>
        <taxon>Campylobacterales</taxon>
        <taxon>Sulfurimonadaceae</taxon>
        <taxon>Sulfurimonas</taxon>
    </lineage>
</organism>
<evidence type="ECO:0000259" key="10">
    <source>
        <dbReference type="PROSITE" id="PS52015"/>
    </source>
</evidence>
<dbReference type="AlphaFoldDB" id="A0A7S7M1L3"/>
<dbReference type="Proteomes" id="UP000593836">
    <property type="component" value="Chromosome"/>
</dbReference>
<evidence type="ECO:0000256" key="5">
    <source>
        <dbReference type="ARBA" id="ARBA00022519"/>
    </source>
</evidence>
<dbReference type="InterPro" id="IPR051045">
    <property type="entry name" value="TonB-dependent_transducer"/>
</dbReference>
<reference evidence="11 12" key="1">
    <citation type="submission" date="2020-05" db="EMBL/GenBank/DDBJ databases">
        <title>Sulfurimonas marisnigri, sp. nov., and Sulfurimonas baltica, sp. nov., manganese oxide reducing chemolithoautotrophs of the class Epsilonproteobacteria isolated from the pelagic redoxclines of the Black and Baltic Seas and emended description of the genus Sulfurimonas.</title>
        <authorList>
            <person name="Henkel J.V."/>
            <person name="Laudan C."/>
            <person name="Werner J."/>
            <person name="Neu T."/>
            <person name="Plewe S."/>
            <person name="Sproer C."/>
            <person name="Bunk B."/>
            <person name="Schulz-Vogt H.N."/>
        </authorList>
    </citation>
    <scope>NUCLEOTIDE SEQUENCE [LARGE SCALE GENOMIC DNA]</scope>
    <source>
        <strain evidence="11 12">SoZ1</strain>
    </source>
</reference>
<dbReference type="Pfam" id="PF03544">
    <property type="entry name" value="TonB_C"/>
    <property type="match status" value="1"/>
</dbReference>
<keyword evidence="12" id="KW-1185">Reference proteome</keyword>
<dbReference type="SUPFAM" id="SSF74653">
    <property type="entry name" value="TolA/TonB C-terminal domain"/>
    <property type="match status" value="1"/>
</dbReference>
<keyword evidence="6" id="KW-0812">Transmembrane</keyword>
<sequence>MLLFTWRYYSGNKKAECETIVCVQLSNLQAKEITKEKINVENPKPQEEQKTATKQDKITPKEIHVAPVIVPIKEDIFEPKTQDSEKIQETETIKAEIIAEEGVLEEKTAVKIAEKKLHVEPNINKEEVAKEYLKINTQKITQLLQENLYYPRNARKRNITGEVFIRFTLGIDSEVYDVEIVNSKNNILSRAAVKTIEDLSGKFPKPNKEIILNVPINYNLSE</sequence>
<evidence type="ECO:0000256" key="1">
    <source>
        <dbReference type="ARBA" id="ARBA00004383"/>
    </source>
</evidence>
<dbReference type="InterPro" id="IPR006260">
    <property type="entry name" value="TonB/TolA_C"/>
</dbReference>
<keyword evidence="3" id="KW-0813">Transport</keyword>
<evidence type="ECO:0000256" key="3">
    <source>
        <dbReference type="ARBA" id="ARBA00022448"/>
    </source>
</evidence>
<dbReference type="InterPro" id="IPR037682">
    <property type="entry name" value="TonB_C"/>
</dbReference>
<dbReference type="Gene3D" id="3.30.1150.10">
    <property type="match status" value="1"/>
</dbReference>
<evidence type="ECO:0000256" key="6">
    <source>
        <dbReference type="ARBA" id="ARBA00022692"/>
    </source>
</evidence>
<keyword evidence="8" id="KW-1133">Transmembrane helix</keyword>
<comment type="similarity">
    <text evidence="2">Belongs to the TonB family.</text>
</comment>
<evidence type="ECO:0000313" key="12">
    <source>
        <dbReference type="Proteomes" id="UP000593836"/>
    </source>
</evidence>
<accession>A0A7S7M1L3</accession>
<evidence type="ECO:0000256" key="4">
    <source>
        <dbReference type="ARBA" id="ARBA00022475"/>
    </source>
</evidence>
<evidence type="ECO:0000256" key="8">
    <source>
        <dbReference type="ARBA" id="ARBA00022989"/>
    </source>
</evidence>
<dbReference type="GO" id="GO:0055085">
    <property type="term" value="P:transmembrane transport"/>
    <property type="evidence" value="ECO:0007669"/>
    <property type="project" value="InterPro"/>
</dbReference>
<evidence type="ECO:0000256" key="9">
    <source>
        <dbReference type="ARBA" id="ARBA00023136"/>
    </source>
</evidence>
<dbReference type="NCBIfam" id="TIGR01352">
    <property type="entry name" value="tonB_Cterm"/>
    <property type="match status" value="1"/>
</dbReference>
<dbReference type="PANTHER" id="PTHR33446:SF2">
    <property type="entry name" value="PROTEIN TONB"/>
    <property type="match status" value="1"/>
</dbReference>
<protein>
    <submittedName>
        <fullName evidence="11">TonB family protein</fullName>
    </submittedName>
</protein>
<evidence type="ECO:0000256" key="2">
    <source>
        <dbReference type="ARBA" id="ARBA00006555"/>
    </source>
</evidence>
<dbReference type="PANTHER" id="PTHR33446">
    <property type="entry name" value="PROTEIN TONB-RELATED"/>
    <property type="match status" value="1"/>
</dbReference>
<dbReference type="KEGG" id="smas:HUE87_03650"/>
<proteinExistence type="inferred from homology"/>
<name>A0A7S7M1L3_9BACT</name>